<accession>A0A814NCR7</accession>
<reference evidence="1" key="1">
    <citation type="submission" date="2021-02" db="EMBL/GenBank/DDBJ databases">
        <authorList>
            <person name="Nowell W R."/>
        </authorList>
    </citation>
    <scope>NUCLEOTIDE SEQUENCE</scope>
    <source>
        <strain evidence="1">Ploen Becks lab</strain>
    </source>
</reference>
<comment type="caution">
    <text evidence="1">The sequence shown here is derived from an EMBL/GenBank/DDBJ whole genome shotgun (WGS) entry which is preliminary data.</text>
</comment>
<proteinExistence type="predicted"/>
<evidence type="ECO:0000313" key="1">
    <source>
        <dbReference type="EMBL" id="CAF1089880.1"/>
    </source>
</evidence>
<dbReference type="EMBL" id="CAJNOC010006993">
    <property type="protein sequence ID" value="CAF1089880.1"/>
    <property type="molecule type" value="Genomic_DNA"/>
</dbReference>
<dbReference type="Proteomes" id="UP000663879">
    <property type="component" value="Unassembled WGS sequence"/>
</dbReference>
<gene>
    <name evidence="1" type="ORF">OXX778_LOCUS20616</name>
</gene>
<name>A0A814NCR7_9BILA</name>
<protein>
    <submittedName>
        <fullName evidence="1">Uncharacterized protein</fullName>
    </submittedName>
</protein>
<sequence length="311" mass="36606">MEEIMQINVLKLFKTAIIQLSNRNQFFKDNSQSDETSILIETELKTLKDELIAINLEVTRFSSRLSELHQVQQALVKTYINRLEEQMRENDEKNFDNLNELERQMKKCEGQMFEVTNEKKRFIMAKFDFINEFLSKSHNIPNLSIIQDVELNQTETEFSNFNQTNSTFISNNLENLYLPEQFQVPLGIPEAFRMKKQCEVCSFFGEFNQATRSRREKLSLCKSCAIFHDNHKKILLTEESLNCSCFYNILKCANKKLECFKYLLEAMTRFEIQEPCAEPSVVKKRKGNIPKNSTNTNDLIKRIKVEIDQQE</sequence>
<organism evidence="1 2">
    <name type="scientific">Brachionus calyciflorus</name>
    <dbReference type="NCBI Taxonomy" id="104777"/>
    <lineage>
        <taxon>Eukaryota</taxon>
        <taxon>Metazoa</taxon>
        <taxon>Spiralia</taxon>
        <taxon>Gnathifera</taxon>
        <taxon>Rotifera</taxon>
        <taxon>Eurotatoria</taxon>
        <taxon>Monogononta</taxon>
        <taxon>Pseudotrocha</taxon>
        <taxon>Ploima</taxon>
        <taxon>Brachionidae</taxon>
        <taxon>Brachionus</taxon>
    </lineage>
</organism>
<keyword evidence="2" id="KW-1185">Reference proteome</keyword>
<dbReference type="OrthoDB" id="10443781at2759"/>
<dbReference type="AlphaFoldDB" id="A0A814NCR7"/>
<evidence type="ECO:0000313" key="2">
    <source>
        <dbReference type="Proteomes" id="UP000663879"/>
    </source>
</evidence>